<dbReference type="AlphaFoldDB" id="A0A6J7MME5"/>
<dbReference type="GO" id="GO:0000155">
    <property type="term" value="F:phosphorelay sensor kinase activity"/>
    <property type="evidence" value="ECO:0007669"/>
    <property type="project" value="InterPro"/>
</dbReference>
<dbReference type="CDD" id="cd16917">
    <property type="entry name" value="HATPase_UhpB-NarQ-NarX-like"/>
    <property type="match status" value="1"/>
</dbReference>
<dbReference type="GO" id="GO:0046983">
    <property type="term" value="F:protein dimerization activity"/>
    <property type="evidence" value="ECO:0007669"/>
    <property type="project" value="InterPro"/>
</dbReference>
<dbReference type="Pfam" id="PF02518">
    <property type="entry name" value="HATPase_c"/>
    <property type="match status" value="1"/>
</dbReference>
<dbReference type="CDD" id="cd00130">
    <property type="entry name" value="PAS"/>
    <property type="match status" value="1"/>
</dbReference>
<dbReference type="PROSITE" id="PS50112">
    <property type="entry name" value="PAS"/>
    <property type="match status" value="1"/>
</dbReference>
<dbReference type="PANTHER" id="PTHR24421:SF56">
    <property type="entry name" value="OXYGEN SENSOR HISTIDINE KINASE RESPONSE REGULATOR DOST"/>
    <property type="match status" value="1"/>
</dbReference>
<dbReference type="InterPro" id="IPR003594">
    <property type="entry name" value="HATPase_dom"/>
</dbReference>
<protein>
    <submittedName>
        <fullName evidence="5">Unannotated protein</fullName>
    </submittedName>
</protein>
<dbReference type="InterPro" id="IPR050482">
    <property type="entry name" value="Sensor_HK_TwoCompSys"/>
</dbReference>
<sequence>MNPVEQRWLLLEAAADATLVVGLDGLINRANRRTAEILGWQPAELIGQPVEILVPPASRTAHVSFRKVFAASPRPRMMGAGLELTAIHRAGHEVPVEISLNPLVTEEGQFVVVAVRDISYRLHIVSRLSETAAKLAVVDERDRIARDLHDNIIQRLFAAGLHLQASLGRPDQDPQLVGVIDEIDEAIRQIRTIIFTMHSLRGMDAGFEPAVRLVLAESSRVLGHHPSLIQHGVLALVPDSLASEATDVIRELLTNVAKHARATHSSVNISVEDNWLTVTVSDNGVGPDRETTPAGLGLGNLSQRANGYGGRFSFDAGEAGGSMAVWAVPLA</sequence>
<dbReference type="Pfam" id="PF00989">
    <property type="entry name" value="PAS"/>
    <property type="match status" value="1"/>
</dbReference>
<keyword evidence="2" id="KW-0418">Kinase</keyword>
<organism evidence="5">
    <name type="scientific">freshwater metagenome</name>
    <dbReference type="NCBI Taxonomy" id="449393"/>
    <lineage>
        <taxon>unclassified sequences</taxon>
        <taxon>metagenomes</taxon>
        <taxon>ecological metagenomes</taxon>
    </lineage>
</organism>
<dbReference type="EMBL" id="CAFBON010000035">
    <property type="protein sequence ID" value="CAB4980352.1"/>
    <property type="molecule type" value="Genomic_DNA"/>
</dbReference>
<dbReference type="PROSITE" id="PS50109">
    <property type="entry name" value="HIS_KIN"/>
    <property type="match status" value="1"/>
</dbReference>
<keyword evidence="1" id="KW-0808">Transferase</keyword>
<feature type="domain" description="Histidine kinase" evidence="3">
    <location>
        <begin position="248"/>
        <end position="331"/>
    </location>
</feature>
<name>A0A6J7MME5_9ZZZZ</name>
<reference evidence="5" key="1">
    <citation type="submission" date="2020-05" db="EMBL/GenBank/DDBJ databases">
        <authorList>
            <person name="Chiriac C."/>
            <person name="Salcher M."/>
            <person name="Ghai R."/>
            <person name="Kavagutti S V."/>
        </authorList>
    </citation>
    <scope>NUCLEOTIDE SEQUENCE</scope>
</reference>
<evidence type="ECO:0000259" key="4">
    <source>
        <dbReference type="PROSITE" id="PS50112"/>
    </source>
</evidence>
<dbReference type="SUPFAM" id="SSF55785">
    <property type="entry name" value="PYP-like sensor domain (PAS domain)"/>
    <property type="match status" value="1"/>
</dbReference>
<dbReference type="Gene3D" id="3.30.565.10">
    <property type="entry name" value="Histidine kinase-like ATPase, C-terminal domain"/>
    <property type="match status" value="1"/>
</dbReference>
<dbReference type="SUPFAM" id="SSF55874">
    <property type="entry name" value="ATPase domain of HSP90 chaperone/DNA topoisomerase II/histidine kinase"/>
    <property type="match status" value="1"/>
</dbReference>
<dbReference type="Gene3D" id="1.20.5.1930">
    <property type="match status" value="1"/>
</dbReference>
<evidence type="ECO:0000259" key="3">
    <source>
        <dbReference type="PROSITE" id="PS50109"/>
    </source>
</evidence>
<feature type="domain" description="PAS" evidence="4">
    <location>
        <begin position="10"/>
        <end position="55"/>
    </location>
</feature>
<evidence type="ECO:0000313" key="5">
    <source>
        <dbReference type="EMBL" id="CAB4980352.1"/>
    </source>
</evidence>
<dbReference type="GO" id="GO:0016020">
    <property type="term" value="C:membrane"/>
    <property type="evidence" value="ECO:0007669"/>
    <property type="project" value="InterPro"/>
</dbReference>
<dbReference type="InterPro" id="IPR013767">
    <property type="entry name" value="PAS_fold"/>
</dbReference>
<dbReference type="InterPro" id="IPR011712">
    <property type="entry name" value="Sig_transdc_His_kin_sub3_dim/P"/>
</dbReference>
<evidence type="ECO:0000256" key="1">
    <source>
        <dbReference type="ARBA" id="ARBA00022679"/>
    </source>
</evidence>
<evidence type="ECO:0000256" key="2">
    <source>
        <dbReference type="ARBA" id="ARBA00022777"/>
    </source>
</evidence>
<dbReference type="Pfam" id="PF07730">
    <property type="entry name" value="HisKA_3"/>
    <property type="match status" value="1"/>
</dbReference>
<gene>
    <name evidence="5" type="ORF">UFOPK3954_00501</name>
</gene>
<dbReference type="InterPro" id="IPR005467">
    <property type="entry name" value="His_kinase_dom"/>
</dbReference>
<dbReference type="GO" id="GO:0006355">
    <property type="term" value="P:regulation of DNA-templated transcription"/>
    <property type="evidence" value="ECO:0007669"/>
    <property type="project" value="InterPro"/>
</dbReference>
<dbReference type="Gene3D" id="3.30.450.20">
    <property type="entry name" value="PAS domain"/>
    <property type="match status" value="1"/>
</dbReference>
<proteinExistence type="predicted"/>
<dbReference type="InterPro" id="IPR036890">
    <property type="entry name" value="HATPase_C_sf"/>
</dbReference>
<dbReference type="NCBIfam" id="TIGR00229">
    <property type="entry name" value="sensory_box"/>
    <property type="match status" value="1"/>
</dbReference>
<accession>A0A6J7MME5</accession>
<dbReference type="SMART" id="SM00091">
    <property type="entry name" value="PAS"/>
    <property type="match status" value="1"/>
</dbReference>
<dbReference type="PANTHER" id="PTHR24421">
    <property type="entry name" value="NITRATE/NITRITE SENSOR PROTEIN NARX-RELATED"/>
    <property type="match status" value="1"/>
</dbReference>
<dbReference type="InterPro" id="IPR000014">
    <property type="entry name" value="PAS"/>
</dbReference>
<dbReference type="InterPro" id="IPR035965">
    <property type="entry name" value="PAS-like_dom_sf"/>
</dbReference>